<dbReference type="Ensembl" id="ENSSFOT00015013270.2">
    <property type="protein sequence ID" value="ENSSFOP00015013105.2"/>
    <property type="gene ID" value="ENSSFOG00015008427.2"/>
</dbReference>
<dbReference type="OrthoDB" id="5406275at2759"/>
<protein>
    <submittedName>
        <fullName evidence="2">Uncharacterized protein</fullName>
    </submittedName>
</protein>
<dbReference type="GeneTree" id="ENSGT00390000008061"/>
<organism evidence="2 3">
    <name type="scientific">Scleropages formosus</name>
    <name type="common">Asian bonytongue</name>
    <name type="synonym">Osteoglossum formosum</name>
    <dbReference type="NCBI Taxonomy" id="113540"/>
    <lineage>
        <taxon>Eukaryota</taxon>
        <taxon>Metazoa</taxon>
        <taxon>Chordata</taxon>
        <taxon>Craniata</taxon>
        <taxon>Vertebrata</taxon>
        <taxon>Euteleostomi</taxon>
        <taxon>Actinopterygii</taxon>
        <taxon>Neopterygii</taxon>
        <taxon>Teleostei</taxon>
        <taxon>Osteoglossocephala</taxon>
        <taxon>Osteoglossomorpha</taxon>
        <taxon>Osteoglossiformes</taxon>
        <taxon>Osteoglossidae</taxon>
        <taxon>Scleropages</taxon>
    </lineage>
</organism>
<keyword evidence="3" id="KW-1185">Reference proteome</keyword>
<accession>A0A8C9RIM2</accession>
<sequence>MASGKELVAKINSGVMKTSRAQDVRKDTEKMMKTYANWEEFLMPAPLSVALLGQLVCVSAKKDFAVNHGMKDKKFKYIEYPESFRACLMQVCNTGWVAFNMAHKNMDQIRLYSLNIPTDIGTVVKTLMQEDDAIVTALLPGQLRHIEHTANECYTLASAVEDKFMDVINLISELMEAFTCSTKLYNDSVKEAEAAMREAELMRKSAEDARRVSQQNYEQMEKQMKEAQEAYKDAMKAMPSGWSLLGLEIVDGLRNIVTMIPNAVKQLSSGLSQNKLQGGQDDELSENDDEGATVAILSKAQQLHLASHALAGFVSESGQIKKKDLYDNMENKFMSDFSKFIFLRLKREVKAEKTCRAKQSFLSLCNIGIKICEDLESVIKTPQSQKAKGLPKRIKSLCKKSEALSIAASMKSRRPPLNCKGPHMAKASEKVQCTDSIVQTHVNLATFKVEQAKAQLHHTDEEVRIRFEEMTRRNKELDEILIKISRCNVEKIDYEETLEVLSEGLKALGQVKEQWSKLVQFFQMISNLIKTCLNQNLNKFVMDCKSIPQIEGYTHSAYVKDLIYQQAFQASNVSSLVNMISETYVTVSRKHLMDRVSALGTLMSLKPSDQEFNLTRMRLMEGCKQSKAEIEALVSKNMKEFSDSVEERIATIDRNLKPALPSSSGERVKEIEENLINRYTPARPLRSSTFNFGYVIWV</sequence>
<name>A0A8C9RIM2_SCLFO</name>
<dbReference type="PANTHER" id="PTHR33488:SF2">
    <property type="entry name" value="EARLY ENDOSOME ANTIGEN 1-LIKE"/>
    <property type="match status" value="1"/>
</dbReference>
<reference evidence="2 3" key="1">
    <citation type="submission" date="2019-04" db="EMBL/GenBank/DDBJ databases">
        <authorList>
            <consortium name="Wellcome Sanger Institute Data Sharing"/>
        </authorList>
    </citation>
    <scope>NUCLEOTIDE SEQUENCE [LARGE SCALE GENOMIC DNA]</scope>
</reference>
<evidence type="ECO:0000313" key="3">
    <source>
        <dbReference type="Proteomes" id="UP000694397"/>
    </source>
</evidence>
<dbReference type="AlphaFoldDB" id="A0A8C9RIM2"/>
<proteinExistence type="predicted"/>
<keyword evidence="1" id="KW-0175">Coiled coil</keyword>
<feature type="coiled-coil region" evidence="1">
    <location>
        <begin position="189"/>
        <end position="237"/>
    </location>
</feature>
<evidence type="ECO:0000313" key="2">
    <source>
        <dbReference type="Ensembl" id="ENSSFOP00015013105.2"/>
    </source>
</evidence>
<dbReference type="PANTHER" id="PTHR33488">
    <property type="entry name" value="ZGC:162509"/>
    <property type="match status" value="1"/>
</dbReference>
<reference evidence="2" key="3">
    <citation type="submission" date="2025-09" db="UniProtKB">
        <authorList>
            <consortium name="Ensembl"/>
        </authorList>
    </citation>
    <scope>IDENTIFICATION</scope>
</reference>
<evidence type="ECO:0000256" key="1">
    <source>
        <dbReference type="SAM" id="Coils"/>
    </source>
</evidence>
<dbReference type="Proteomes" id="UP000694397">
    <property type="component" value="Chromosome 23"/>
</dbReference>
<reference evidence="2" key="2">
    <citation type="submission" date="2025-08" db="UniProtKB">
        <authorList>
            <consortium name="Ensembl"/>
        </authorList>
    </citation>
    <scope>IDENTIFICATION</scope>
</reference>